<organism evidence="1 2">
    <name type="scientific">Flavobacterium akiainvivens</name>
    <dbReference type="NCBI Taxonomy" id="1202724"/>
    <lineage>
        <taxon>Bacteria</taxon>
        <taxon>Pseudomonadati</taxon>
        <taxon>Bacteroidota</taxon>
        <taxon>Flavobacteriia</taxon>
        <taxon>Flavobacteriales</taxon>
        <taxon>Flavobacteriaceae</taxon>
        <taxon>Flavobacterium</taxon>
    </lineage>
</organism>
<sequence>MELNNILKTYLYSIITIEFKDRESSISGFLLDYSEEWILLQYNPQDYIIDGYILIRNSNIDDIFREEPEDFTEKVIRLKGFIPGKLEKLPLTDTVSLIEALNNRFGIFSLYKKSETSTYPGRLLSIDQETLTLEWLDTKARWTEERVFKLKKIRVIEFNTDYLISLKIASENLYN</sequence>
<dbReference type="OrthoDB" id="893348at2"/>
<dbReference type="Proteomes" id="UP000037755">
    <property type="component" value="Unassembled WGS sequence"/>
</dbReference>
<evidence type="ECO:0000313" key="2">
    <source>
        <dbReference type="Proteomes" id="UP000037755"/>
    </source>
</evidence>
<dbReference type="AlphaFoldDB" id="A0A0M9VHF0"/>
<keyword evidence="2" id="KW-1185">Reference proteome</keyword>
<protein>
    <submittedName>
        <fullName evidence="1">Uncharacterized protein</fullName>
    </submittedName>
</protein>
<gene>
    <name evidence="1" type="ORF">AM493_05105</name>
</gene>
<proteinExistence type="predicted"/>
<dbReference type="EMBL" id="LIYD01000005">
    <property type="protein sequence ID" value="KOS05476.1"/>
    <property type="molecule type" value="Genomic_DNA"/>
</dbReference>
<dbReference type="RefSeq" id="WP_054406672.1">
    <property type="nucleotide sequence ID" value="NZ_FOYA01000003.1"/>
</dbReference>
<evidence type="ECO:0000313" key="1">
    <source>
        <dbReference type="EMBL" id="KOS05476.1"/>
    </source>
</evidence>
<dbReference type="PATRIC" id="fig|1202724.3.peg.1057"/>
<comment type="caution">
    <text evidence="1">The sequence shown here is derived from an EMBL/GenBank/DDBJ whole genome shotgun (WGS) entry which is preliminary data.</text>
</comment>
<name>A0A0M9VHF0_9FLAO</name>
<accession>A0A0M9VHF0</accession>
<reference evidence="1 2" key="1">
    <citation type="submission" date="2015-08" db="EMBL/GenBank/DDBJ databases">
        <title>Whole genome sequence of Flavobacterium akiainvivens IK-1T, from decaying Wikstroemia oahuensis, an endemic Hawaiian shrub.</title>
        <authorList>
            <person name="Wan X."/>
            <person name="Hou S."/>
            <person name="Saito J."/>
            <person name="Donachie S."/>
        </authorList>
    </citation>
    <scope>NUCLEOTIDE SEQUENCE [LARGE SCALE GENOMIC DNA]</scope>
    <source>
        <strain evidence="1 2">IK-1</strain>
    </source>
</reference>
<dbReference type="STRING" id="1202724.AM493_05105"/>